<evidence type="ECO:0000313" key="2">
    <source>
        <dbReference type="Proteomes" id="UP000250028"/>
    </source>
</evidence>
<dbReference type="OrthoDB" id="1525146at2"/>
<evidence type="ECO:0000313" key="1">
    <source>
        <dbReference type="EMBL" id="SSA35994.1"/>
    </source>
</evidence>
<dbReference type="InterPro" id="IPR029060">
    <property type="entry name" value="PIN-like_dom_sf"/>
</dbReference>
<dbReference type="Proteomes" id="UP000250028">
    <property type="component" value="Unassembled WGS sequence"/>
</dbReference>
<keyword evidence="2" id="KW-1185">Reference proteome</keyword>
<reference evidence="2" key="1">
    <citation type="submission" date="2016-10" db="EMBL/GenBank/DDBJ databases">
        <authorList>
            <person name="Varghese N."/>
            <person name="Submissions S."/>
        </authorList>
    </citation>
    <scope>NUCLEOTIDE SEQUENCE [LARGE SCALE GENOMIC DNA]</scope>
    <source>
        <strain evidence="2">DSM 22951</strain>
    </source>
</reference>
<sequence length="131" mass="14438">MTQIRWYLDTSAALKLLVEEAESTVLAGEIADRRVRLEACRLLETEMRRAAIRLGSLSQEMVSDFLRTIDLYDVPPSLHRTAGLLPGVHLRSLDALHLAAATTLDVDAVCTYHDRLAASASEVGIRVVAPR</sequence>
<name>A0A2Y8ZVA7_9MICO</name>
<gene>
    <name evidence="1" type="ORF">SAMN04489750_3373</name>
</gene>
<accession>A0A2Y8ZVA7</accession>
<protein>
    <submittedName>
        <fullName evidence="1">PIN domain-containing protein</fullName>
    </submittedName>
</protein>
<proteinExistence type="predicted"/>
<dbReference type="SUPFAM" id="SSF88723">
    <property type="entry name" value="PIN domain-like"/>
    <property type="match status" value="1"/>
</dbReference>
<dbReference type="CDD" id="cd09874">
    <property type="entry name" value="PIN_MT3492-like"/>
    <property type="match status" value="1"/>
</dbReference>
<dbReference type="Gene3D" id="3.40.50.1010">
    <property type="entry name" value="5'-nuclease"/>
    <property type="match status" value="1"/>
</dbReference>
<organism evidence="1 2">
    <name type="scientific">Branchiibius hedensis</name>
    <dbReference type="NCBI Taxonomy" id="672460"/>
    <lineage>
        <taxon>Bacteria</taxon>
        <taxon>Bacillati</taxon>
        <taxon>Actinomycetota</taxon>
        <taxon>Actinomycetes</taxon>
        <taxon>Micrococcales</taxon>
        <taxon>Dermacoccaceae</taxon>
        <taxon>Branchiibius</taxon>
    </lineage>
</organism>
<dbReference type="EMBL" id="UESZ01000001">
    <property type="protein sequence ID" value="SSA35994.1"/>
    <property type="molecule type" value="Genomic_DNA"/>
</dbReference>
<dbReference type="AlphaFoldDB" id="A0A2Y8ZVA7"/>